<dbReference type="RefSeq" id="WP_354447738.1">
    <property type="nucleotide sequence ID" value="NZ_JBEPSH010000010.1"/>
</dbReference>
<comment type="caution">
    <text evidence="1">The sequence shown here is derived from an EMBL/GenBank/DDBJ whole genome shotgun (WGS) entry which is preliminary data.</text>
</comment>
<gene>
    <name evidence="1" type="ORF">ABIE13_004687</name>
</gene>
<sequence>MKPAILADHPGFQRLVDSLGCPLVLSTPRSFDLVFEGGLPVTVSLHPNDLEVAIDVWCYDAAPHKAQVRRNIVKSLLMLNHAALTEQAVRIGMDSRGLILLHGSQVLEGLQGTSFLNWLTQLVEQGRRIRTLLNTYEEEPDSQTRAAHPRGALLH</sequence>
<keyword evidence="2" id="KW-1185">Reference proteome</keyword>
<accession>A0ABV2QES6</accession>
<dbReference type="EMBL" id="JBEPSH010000010">
    <property type="protein sequence ID" value="MET4579550.1"/>
    <property type="molecule type" value="Genomic_DNA"/>
</dbReference>
<reference evidence="1 2" key="1">
    <citation type="submission" date="2024-06" db="EMBL/GenBank/DDBJ databases">
        <title>Sorghum-associated microbial communities from plants grown in Nebraska, USA.</title>
        <authorList>
            <person name="Schachtman D."/>
        </authorList>
    </citation>
    <scope>NUCLEOTIDE SEQUENCE [LARGE SCALE GENOMIC DNA]</scope>
    <source>
        <strain evidence="1 2">2709</strain>
    </source>
</reference>
<dbReference type="Gene3D" id="3.30.1460.10">
    <property type="match status" value="1"/>
</dbReference>
<evidence type="ECO:0000313" key="1">
    <source>
        <dbReference type="EMBL" id="MET4579550.1"/>
    </source>
</evidence>
<organism evidence="1 2">
    <name type="scientific">Ottowia thiooxydans</name>
    <dbReference type="NCBI Taxonomy" id="219182"/>
    <lineage>
        <taxon>Bacteria</taxon>
        <taxon>Pseudomonadati</taxon>
        <taxon>Pseudomonadota</taxon>
        <taxon>Betaproteobacteria</taxon>
        <taxon>Burkholderiales</taxon>
        <taxon>Comamonadaceae</taxon>
        <taxon>Ottowia</taxon>
    </lineage>
</organism>
<dbReference type="SUPFAM" id="SSF69635">
    <property type="entry name" value="Type III secretory system chaperone-like"/>
    <property type="match status" value="1"/>
</dbReference>
<proteinExistence type="predicted"/>
<evidence type="ECO:0000313" key="2">
    <source>
        <dbReference type="Proteomes" id="UP001549320"/>
    </source>
</evidence>
<protein>
    <submittedName>
        <fullName evidence="1">Uncharacterized protein</fullName>
    </submittedName>
</protein>
<name>A0ABV2QES6_9BURK</name>
<dbReference type="Proteomes" id="UP001549320">
    <property type="component" value="Unassembled WGS sequence"/>
</dbReference>